<evidence type="ECO:0000313" key="2">
    <source>
        <dbReference type="EMBL" id="SNR99404.1"/>
    </source>
</evidence>
<feature type="region of interest" description="Disordered" evidence="1">
    <location>
        <begin position="1"/>
        <end position="34"/>
    </location>
</feature>
<name>A0A239AWI9_9BACT</name>
<proteinExistence type="predicted"/>
<reference evidence="2 3" key="1">
    <citation type="submission" date="2017-06" db="EMBL/GenBank/DDBJ databases">
        <authorList>
            <person name="Kim H.J."/>
            <person name="Triplett B.A."/>
        </authorList>
    </citation>
    <scope>NUCLEOTIDE SEQUENCE [LARGE SCALE GENOMIC DNA]</scope>
    <source>
        <strain evidence="2 3">DSM 13116</strain>
    </source>
</reference>
<dbReference type="Proteomes" id="UP000198324">
    <property type="component" value="Unassembled WGS sequence"/>
</dbReference>
<gene>
    <name evidence="2" type="ORF">SAMN04488503_2237</name>
</gene>
<accession>A0A239AWI9</accession>
<feature type="region of interest" description="Disordered" evidence="1">
    <location>
        <begin position="116"/>
        <end position="162"/>
    </location>
</feature>
<feature type="compositionally biased region" description="Basic and acidic residues" evidence="1">
    <location>
        <begin position="7"/>
        <end position="16"/>
    </location>
</feature>
<dbReference type="AlphaFoldDB" id="A0A239AWI9"/>
<sequence length="162" mass="17722">MAAKSKVKTDSGEAKKPAKKKRKNRPGGPGRPKYTIKQVKQAINGTGGIKVEICERLKCSRTTLDAYIAKHPEIAEYYKEECESVLDMAESRLFSNIDRGELGALMYYLNNKGKERGYNRPQRGDAADAQQRPVVLSLNFGPKPGQDDRPAGQPVGGGADGQ</sequence>
<evidence type="ECO:0000256" key="1">
    <source>
        <dbReference type="SAM" id="MobiDB-lite"/>
    </source>
</evidence>
<keyword evidence="3" id="KW-1185">Reference proteome</keyword>
<evidence type="ECO:0000313" key="3">
    <source>
        <dbReference type="Proteomes" id="UP000198324"/>
    </source>
</evidence>
<organism evidence="2 3">
    <name type="scientific">Humidesulfovibrio mexicanus</name>
    <dbReference type="NCBI Taxonomy" id="147047"/>
    <lineage>
        <taxon>Bacteria</taxon>
        <taxon>Pseudomonadati</taxon>
        <taxon>Thermodesulfobacteriota</taxon>
        <taxon>Desulfovibrionia</taxon>
        <taxon>Desulfovibrionales</taxon>
        <taxon>Desulfovibrionaceae</taxon>
        <taxon>Humidesulfovibrio</taxon>
    </lineage>
</organism>
<protein>
    <submittedName>
        <fullName evidence="2">Uncharacterized protein</fullName>
    </submittedName>
</protein>
<dbReference type="EMBL" id="FZOC01000004">
    <property type="protein sequence ID" value="SNR99404.1"/>
    <property type="molecule type" value="Genomic_DNA"/>
</dbReference>
<feature type="compositionally biased region" description="Basic and acidic residues" evidence="1">
    <location>
        <begin position="116"/>
        <end position="126"/>
    </location>
</feature>
<dbReference type="RefSeq" id="WP_143337364.1">
    <property type="nucleotide sequence ID" value="NZ_FZOC01000004.1"/>
</dbReference>
<dbReference type="OrthoDB" id="9928194at2"/>